<dbReference type="PRINTS" id="PR00100">
    <property type="entry name" value="AOTCASE"/>
</dbReference>
<dbReference type="GO" id="GO:0042450">
    <property type="term" value="P:L-arginine biosynthetic process via ornithine"/>
    <property type="evidence" value="ECO:0007669"/>
    <property type="project" value="UniProtKB-UniRule"/>
</dbReference>
<dbReference type="GO" id="GO:0016597">
    <property type="term" value="F:amino acid binding"/>
    <property type="evidence" value="ECO:0007669"/>
    <property type="project" value="InterPro"/>
</dbReference>
<evidence type="ECO:0000259" key="8">
    <source>
        <dbReference type="Pfam" id="PF02729"/>
    </source>
</evidence>
<dbReference type="GO" id="GO:0019240">
    <property type="term" value="P:citrulline biosynthetic process"/>
    <property type="evidence" value="ECO:0007669"/>
    <property type="project" value="TreeGrafter"/>
</dbReference>
<reference evidence="10" key="1">
    <citation type="journal article" date="2015" name="MBio">
        <title>Genome-Resolved Metagenomic Analysis Reveals Roles for Candidate Phyla and Other Microbial Community Members in Biogeochemical Transformations in Oil Reservoirs.</title>
        <authorList>
            <person name="Hu P."/>
            <person name="Tom L."/>
            <person name="Singh A."/>
            <person name="Thomas B.C."/>
            <person name="Baker B.J."/>
            <person name="Piceno Y.M."/>
            <person name="Andersen G.L."/>
            <person name="Banfield J.F."/>
        </authorList>
    </citation>
    <scope>NUCLEOTIDE SEQUENCE [LARGE SCALE GENOMIC DNA]</scope>
</reference>
<dbReference type="PANTHER" id="PTHR45753">
    <property type="entry name" value="ORNITHINE CARBAMOYLTRANSFERASE, MITOCHONDRIAL"/>
    <property type="match status" value="1"/>
</dbReference>
<dbReference type="NCBIfam" id="TIGR00658">
    <property type="entry name" value="orni_carb_tr"/>
    <property type="match status" value="1"/>
</dbReference>
<evidence type="ECO:0000259" key="7">
    <source>
        <dbReference type="Pfam" id="PF00185"/>
    </source>
</evidence>
<dbReference type="EMBL" id="LGHE01000137">
    <property type="protein sequence ID" value="KUL00884.1"/>
    <property type="molecule type" value="Genomic_DNA"/>
</dbReference>
<name>A0A101IT37_9EURY</name>
<feature type="domain" description="Aspartate/ornithine carbamoyltransferase Asp/Orn-binding" evidence="7">
    <location>
        <begin position="180"/>
        <end position="329"/>
    </location>
</feature>
<dbReference type="InterPro" id="IPR006130">
    <property type="entry name" value="Asp/Orn_carbamoylTrfase"/>
</dbReference>
<sequence length="349" mass="38356">PYCLENTTVCRDRQTAFLPRFKPGVSCLIIMKKDFLSIDDIDEYELESIVADAMRLKRLKRAGTAHEFLRGKSLGMIFEKASTRTRVSFEVGMTDLGGHALFLNPQDMQLGRGEEIRDTARVLARYVDAVMIRAYKHATIEEFARYSTVPVVNGLSDSRHPCQVLADIMTLSERFGDLHGLKLAWVGDGNNVCNSWVLSAALTGMEIAVASPPRYQPGDAVISKARAAGGRVSVVADPAEAVRDADVLYTDIWVSMGNEQERAERLRALKGYTIDSRLLAQASPDALVMHCLPAHRGEEITDEVLEGPQSIVWDQAENRLHAQKALLVRLVAGGMQAAECEGVGVVDVS</sequence>
<feature type="domain" description="Aspartate/ornithine carbamoyltransferase carbamoyl-P binding" evidence="8">
    <location>
        <begin position="33"/>
        <end position="173"/>
    </location>
</feature>
<dbReference type="InterPro" id="IPR006132">
    <property type="entry name" value="Asp/Orn_carbamoyltranf_P-bd"/>
</dbReference>
<dbReference type="GO" id="GO:0004585">
    <property type="term" value="F:ornithine carbamoyltransferase activity"/>
    <property type="evidence" value="ECO:0007669"/>
    <property type="project" value="UniProtKB-UniRule"/>
</dbReference>
<dbReference type="InterPro" id="IPR024904">
    <property type="entry name" value="OTCase_ArgI"/>
</dbReference>
<dbReference type="EC" id="2.1.3.3" evidence="2 5"/>
<comment type="caution">
    <text evidence="9">The sequence shown here is derived from an EMBL/GenBank/DDBJ whole genome shotgun (WGS) entry which is preliminary data.</text>
</comment>
<evidence type="ECO:0000256" key="6">
    <source>
        <dbReference type="RuleBase" id="RU003634"/>
    </source>
</evidence>
<comment type="similarity">
    <text evidence="1">Belongs to the aspartate/ornithine carbamoyltransferase superfamily. OTCase family.</text>
</comment>
<dbReference type="InterPro" id="IPR036901">
    <property type="entry name" value="Asp/Orn_carbamoylTrfase_sf"/>
</dbReference>
<organism evidence="9 10">
    <name type="scientific">Methanoculleus marisnigri</name>
    <dbReference type="NCBI Taxonomy" id="2198"/>
    <lineage>
        <taxon>Archaea</taxon>
        <taxon>Methanobacteriati</taxon>
        <taxon>Methanobacteriota</taxon>
        <taxon>Stenosarchaea group</taxon>
        <taxon>Methanomicrobia</taxon>
        <taxon>Methanomicrobiales</taxon>
        <taxon>Methanomicrobiaceae</taxon>
        <taxon>Methanoculleus</taxon>
    </lineage>
</organism>
<evidence type="ECO:0000256" key="2">
    <source>
        <dbReference type="ARBA" id="ARBA00013007"/>
    </source>
</evidence>
<evidence type="ECO:0000313" key="9">
    <source>
        <dbReference type="EMBL" id="KUL00884.1"/>
    </source>
</evidence>
<evidence type="ECO:0000256" key="3">
    <source>
        <dbReference type="ARBA" id="ARBA00022679"/>
    </source>
</evidence>
<accession>A0A101IT37</accession>
<dbReference type="SUPFAM" id="SSF53671">
    <property type="entry name" value="Aspartate/ornithine carbamoyltransferase"/>
    <property type="match status" value="1"/>
</dbReference>
<dbReference type="Gene3D" id="3.40.50.1370">
    <property type="entry name" value="Aspartate/ornithine carbamoyltransferase"/>
    <property type="match status" value="2"/>
</dbReference>
<dbReference type="InterPro" id="IPR006131">
    <property type="entry name" value="Asp_carbamoyltransf_Asp/Orn-bd"/>
</dbReference>
<evidence type="ECO:0000256" key="1">
    <source>
        <dbReference type="ARBA" id="ARBA00007805"/>
    </source>
</evidence>
<dbReference type="InterPro" id="IPR002292">
    <property type="entry name" value="Orn/put_carbamltrans"/>
</dbReference>
<dbReference type="PRINTS" id="PR00102">
    <property type="entry name" value="OTCASE"/>
</dbReference>
<evidence type="ECO:0000256" key="4">
    <source>
        <dbReference type="ARBA" id="ARBA00048772"/>
    </source>
</evidence>
<dbReference type="AlphaFoldDB" id="A0A101IT37"/>
<dbReference type="PANTHER" id="PTHR45753:SF3">
    <property type="entry name" value="ORNITHINE TRANSCARBAMYLASE, MITOCHONDRIAL"/>
    <property type="match status" value="1"/>
</dbReference>
<dbReference type="Pfam" id="PF02729">
    <property type="entry name" value="OTCace_N"/>
    <property type="match status" value="1"/>
</dbReference>
<evidence type="ECO:0000313" key="10">
    <source>
        <dbReference type="Proteomes" id="UP000054598"/>
    </source>
</evidence>
<dbReference type="PROSITE" id="PS00097">
    <property type="entry name" value="CARBAMOYLTRANSFERASE"/>
    <property type="match status" value="1"/>
</dbReference>
<protein>
    <recommendedName>
        <fullName evidence="2 5">Ornithine carbamoyltransferase</fullName>
        <ecNumber evidence="2 5">2.1.3.3</ecNumber>
    </recommendedName>
</protein>
<feature type="non-terminal residue" evidence="9">
    <location>
        <position position="1"/>
    </location>
</feature>
<evidence type="ECO:0000256" key="5">
    <source>
        <dbReference type="NCBIfam" id="TIGR00658"/>
    </source>
</evidence>
<dbReference type="FunFam" id="3.40.50.1370:FF:000008">
    <property type="entry name" value="Ornithine carbamoyltransferase"/>
    <property type="match status" value="1"/>
</dbReference>
<dbReference type="HAMAP" id="MF_01109">
    <property type="entry name" value="OTCase"/>
    <property type="match status" value="1"/>
</dbReference>
<gene>
    <name evidence="9" type="ORF">XE10_1237</name>
</gene>
<comment type="catalytic activity">
    <reaction evidence="4">
        <text>carbamoyl phosphate + L-ornithine = L-citrulline + phosphate + H(+)</text>
        <dbReference type="Rhea" id="RHEA:19513"/>
        <dbReference type="ChEBI" id="CHEBI:15378"/>
        <dbReference type="ChEBI" id="CHEBI:43474"/>
        <dbReference type="ChEBI" id="CHEBI:46911"/>
        <dbReference type="ChEBI" id="CHEBI:57743"/>
        <dbReference type="ChEBI" id="CHEBI:58228"/>
        <dbReference type="EC" id="2.1.3.3"/>
    </reaction>
</comment>
<keyword evidence="3 6" id="KW-0808">Transferase</keyword>
<dbReference type="Proteomes" id="UP000054598">
    <property type="component" value="Unassembled WGS sequence"/>
</dbReference>
<dbReference type="NCBIfam" id="NF001986">
    <property type="entry name" value="PRK00779.1"/>
    <property type="match status" value="1"/>
</dbReference>
<dbReference type="PATRIC" id="fig|2198.3.peg.1119"/>
<proteinExistence type="inferred from homology"/>
<dbReference type="Pfam" id="PF00185">
    <property type="entry name" value="OTCace"/>
    <property type="match status" value="1"/>
</dbReference>